<dbReference type="Gene3D" id="3.90.120.10">
    <property type="entry name" value="DNA Methylase, subunit A, domain 2"/>
    <property type="match status" value="1"/>
</dbReference>
<evidence type="ECO:0000256" key="2">
    <source>
        <dbReference type="ARBA" id="ARBA00022603"/>
    </source>
</evidence>
<comment type="caution">
    <text evidence="7">The sequence shown here is derived from an EMBL/GenBank/DDBJ whole genome shotgun (WGS) entry which is preliminary data.</text>
</comment>
<dbReference type="Gene3D" id="3.40.50.150">
    <property type="entry name" value="Vaccinia Virus protein VP39"/>
    <property type="match status" value="1"/>
</dbReference>
<evidence type="ECO:0000313" key="8">
    <source>
        <dbReference type="Proteomes" id="UP001597169"/>
    </source>
</evidence>
<dbReference type="EMBL" id="JBHTKX010000008">
    <property type="protein sequence ID" value="MFD1131280.1"/>
    <property type="molecule type" value="Genomic_DNA"/>
</dbReference>
<keyword evidence="4 6" id="KW-0949">S-adenosyl-L-methionine</keyword>
<dbReference type="InterPro" id="IPR001525">
    <property type="entry name" value="C5_MeTfrase"/>
</dbReference>
<dbReference type="InterPro" id="IPR029063">
    <property type="entry name" value="SAM-dependent_MTases_sf"/>
</dbReference>
<evidence type="ECO:0000256" key="6">
    <source>
        <dbReference type="PROSITE-ProRule" id="PRU01016"/>
    </source>
</evidence>
<dbReference type="PANTHER" id="PTHR46098">
    <property type="entry name" value="TRNA (CYTOSINE(38)-C(5))-METHYLTRANSFERASE"/>
    <property type="match status" value="1"/>
</dbReference>
<evidence type="ECO:0000256" key="4">
    <source>
        <dbReference type="ARBA" id="ARBA00022691"/>
    </source>
</evidence>
<evidence type="ECO:0000256" key="1">
    <source>
        <dbReference type="ARBA" id="ARBA00011975"/>
    </source>
</evidence>
<keyword evidence="3 6" id="KW-0808">Transferase</keyword>
<keyword evidence="2 6" id="KW-0489">Methyltransferase</keyword>
<dbReference type="Pfam" id="PF00145">
    <property type="entry name" value="DNA_methylase"/>
    <property type="match status" value="1"/>
</dbReference>
<comment type="similarity">
    <text evidence="6">Belongs to the class I-like SAM-binding methyltransferase superfamily. C5-methyltransferase family.</text>
</comment>
<dbReference type="GO" id="GO:0008168">
    <property type="term" value="F:methyltransferase activity"/>
    <property type="evidence" value="ECO:0007669"/>
    <property type="project" value="UniProtKB-KW"/>
</dbReference>
<evidence type="ECO:0000256" key="5">
    <source>
        <dbReference type="ARBA" id="ARBA00022747"/>
    </source>
</evidence>
<dbReference type="PROSITE" id="PS51679">
    <property type="entry name" value="SAM_MT_C5"/>
    <property type="match status" value="1"/>
</dbReference>
<proteinExistence type="inferred from homology"/>
<reference evidence="8" key="1">
    <citation type="journal article" date="2019" name="Int. J. Syst. Evol. Microbiol.">
        <title>The Global Catalogue of Microorganisms (GCM) 10K type strain sequencing project: providing services to taxonomists for standard genome sequencing and annotation.</title>
        <authorList>
            <consortium name="The Broad Institute Genomics Platform"/>
            <consortium name="The Broad Institute Genome Sequencing Center for Infectious Disease"/>
            <person name="Wu L."/>
            <person name="Ma J."/>
        </authorList>
    </citation>
    <scope>NUCLEOTIDE SEQUENCE [LARGE SCALE GENOMIC DNA]</scope>
    <source>
        <strain evidence="8">CCUG 53519</strain>
    </source>
</reference>
<dbReference type="EC" id="2.1.1.37" evidence="1"/>
<keyword evidence="5" id="KW-0680">Restriction system</keyword>
<dbReference type="InterPro" id="IPR050750">
    <property type="entry name" value="C5-MTase"/>
</dbReference>
<protein>
    <recommendedName>
        <fullName evidence="1">DNA (cytosine-5-)-methyltransferase</fullName>
        <ecNumber evidence="1">2.1.1.37</ecNumber>
    </recommendedName>
</protein>
<accession>A0ABW3QBQ6</accession>
<dbReference type="SUPFAM" id="SSF53335">
    <property type="entry name" value="S-adenosyl-L-methionine-dependent methyltransferases"/>
    <property type="match status" value="1"/>
</dbReference>
<keyword evidence="8" id="KW-1185">Reference proteome</keyword>
<organism evidence="7 8">
    <name type="scientific">Paenibacillus provencensis</name>
    <dbReference type="NCBI Taxonomy" id="441151"/>
    <lineage>
        <taxon>Bacteria</taxon>
        <taxon>Bacillati</taxon>
        <taxon>Bacillota</taxon>
        <taxon>Bacilli</taxon>
        <taxon>Bacillales</taxon>
        <taxon>Paenibacillaceae</taxon>
        <taxon>Paenibacillus</taxon>
    </lineage>
</organism>
<dbReference type="PANTHER" id="PTHR46098:SF1">
    <property type="entry name" value="TRNA (CYTOSINE(38)-C(5))-METHYLTRANSFERASE"/>
    <property type="match status" value="1"/>
</dbReference>
<dbReference type="Proteomes" id="UP001597169">
    <property type="component" value="Unassembled WGS sequence"/>
</dbReference>
<evidence type="ECO:0000256" key="3">
    <source>
        <dbReference type="ARBA" id="ARBA00022679"/>
    </source>
</evidence>
<name>A0ABW3QBQ6_9BACL</name>
<feature type="active site" evidence="6">
    <location>
        <position position="206"/>
    </location>
</feature>
<dbReference type="GO" id="GO:0032259">
    <property type="term" value="P:methylation"/>
    <property type="evidence" value="ECO:0007669"/>
    <property type="project" value="UniProtKB-KW"/>
</dbReference>
<evidence type="ECO:0000313" key="7">
    <source>
        <dbReference type="EMBL" id="MFD1131280.1"/>
    </source>
</evidence>
<gene>
    <name evidence="7" type="ORF">ACFQ3J_24475</name>
</gene>
<sequence length="479" mass="54367">MEACRQNDLKVKLIRNIRTSEKAGNTWIFLEPTVLEAGNFNVGDGVHMTIERDALIFTKTDDKTHIISKRKRAGWKRERPLMDKCNREISAVIKAREQIDILVSEGMLVIRHSRSFDLAYIRTPMLMGSEQKKIRTLSVPGGAGVGLACLVDLGAYGPVGSLDVWAEAIDVYRHNFRNSLSLFTDLRNIHSSLIPESDLVFLSPECVEFSMLGTRKEDISTALSPHYARIVYASGADYVLIEQVVPYYKSRAFEQLNSLLSIKFPYTTGPVMIDAYDMGSVAGRRRGYCVYSTRSLDSFKMPTPPKIPEHRRPTLKQVLKGFNVEQGNWKPIKGTVMEGLLNKKGNNNFRAESNHTLVTLDSTRLAAFVTSYRKVQVTSSYLTHPDNPLWWRIFEPHEISRIMGIPDWFEFDDEISSDATKTKLLGQSCDGNVLRSIGTELATYIMGNWLRDRLNSDRLDNTLFHKPKFVEEKGQLSLF</sequence>
<dbReference type="RefSeq" id="WP_090727614.1">
    <property type="nucleotide sequence ID" value="NZ_JBHTKX010000008.1"/>
</dbReference>